<dbReference type="SMART" id="SM01121">
    <property type="entry name" value="Dak1_2"/>
    <property type="match status" value="1"/>
</dbReference>
<dbReference type="InterPro" id="IPR050270">
    <property type="entry name" value="DegV_domain_contain"/>
</dbReference>
<sequence>MTELNGPALRAWARRAVAELAAKREEINQLNVFPVPDADTGSNMAHTMEKALQAVEELPEDADTATVAAALAAGSVAGARGNSGIILSQVLRALAQTATDGPIGAQSITTALNSALKLVHQAISEPVEGTVITVLRAAAIACRKEGSLRDVLAEATAAARTALANTPSQLDALREAGVVDAGGTGFLILLEALLAELDGEPESSIPLMVEAVQPALEVMCHLQGGVDEARRTLPQMGDSLIIAPIDEETATVHIHSREAGAVIEHLYSLGQVSQLRLEVLPERPVVTSPRRIVLAVTPGGDIAELYESAGAITVAPSEDTVSDIVAAVHDSSAEEVILLPNGLLNRRELVSVERSSQAFEQHLTPIPTSRLVDGIAALAVHDPRQPLGVAAYAMTEAALAMRTAIIGTSDDIPTAVEAACRSLLAQGGEQVTLLSASPLDEETLSENLGVEVISYPAQGMGHQVEIGVE</sequence>
<organism evidence="2 3">
    <name type="scientific">Corynebacterium spheniscorum</name>
    <dbReference type="NCBI Taxonomy" id="185761"/>
    <lineage>
        <taxon>Bacteria</taxon>
        <taxon>Bacillati</taxon>
        <taxon>Actinomycetota</taxon>
        <taxon>Actinomycetes</taxon>
        <taxon>Mycobacteriales</taxon>
        <taxon>Corynebacteriaceae</taxon>
        <taxon>Corynebacterium</taxon>
    </lineage>
</organism>
<dbReference type="PANTHER" id="PTHR33434">
    <property type="entry name" value="DEGV DOMAIN-CONTAINING PROTEIN DR_1986-RELATED"/>
    <property type="match status" value="1"/>
</dbReference>
<gene>
    <name evidence="2" type="ORF">SAMN05660282_01058</name>
</gene>
<dbReference type="Pfam" id="PF02734">
    <property type="entry name" value="Dak2"/>
    <property type="match status" value="1"/>
</dbReference>
<evidence type="ECO:0000313" key="3">
    <source>
        <dbReference type="Proteomes" id="UP000199065"/>
    </source>
</evidence>
<dbReference type="PANTHER" id="PTHR33434:SF4">
    <property type="entry name" value="PHOSPHATASE PROTEIN"/>
    <property type="match status" value="1"/>
</dbReference>
<dbReference type="SUPFAM" id="SSF101473">
    <property type="entry name" value="DhaL-like"/>
    <property type="match status" value="1"/>
</dbReference>
<protein>
    <recommendedName>
        <fullName evidence="1">DhaL domain-containing protein</fullName>
    </recommendedName>
</protein>
<dbReference type="InterPro" id="IPR048394">
    <property type="entry name" value="FakA-like_M"/>
</dbReference>
<dbReference type="GO" id="GO:0006071">
    <property type="term" value="P:glycerol metabolic process"/>
    <property type="evidence" value="ECO:0007669"/>
    <property type="project" value="InterPro"/>
</dbReference>
<dbReference type="RefSeq" id="WP_092285166.1">
    <property type="nucleotide sequence ID" value="NZ_FOPJ01000005.1"/>
</dbReference>
<dbReference type="InterPro" id="IPR004007">
    <property type="entry name" value="DhaL_dom"/>
</dbReference>
<feature type="domain" description="DhaL" evidence="1">
    <location>
        <begin position="7"/>
        <end position="195"/>
    </location>
</feature>
<evidence type="ECO:0000313" key="2">
    <source>
        <dbReference type="EMBL" id="SFG49976.1"/>
    </source>
</evidence>
<evidence type="ECO:0000259" key="1">
    <source>
        <dbReference type="PROSITE" id="PS51480"/>
    </source>
</evidence>
<name>A0A1I2SID1_9CORY</name>
<keyword evidence="3" id="KW-1185">Reference proteome</keyword>
<dbReference type="Gene3D" id="1.25.40.340">
    <property type="match status" value="1"/>
</dbReference>
<reference evidence="2 3" key="1">
    <citation type="submission" date="2016-10" db="EMBL/GenBank/DDBJ databases">
        <authorList>
            <person name="de Groot N.N."/>
        </authorList>
    </citation>
    <scope>NUCLEOTIDE SEQUENCE [LARGE SCALE GENOMIC DNA]</scope>
    <source>
        <strain>J11</strain>
        <strain evidence="3">PG 39</strain>
    </source>
</reference>
<proteinExistence type="predicted"/>
<dbReference type="InterPro" id="IPR036117">
    <property type="entry name" value="DhaL_dom_sf"/>
</dbReference>
<dbReference type="Pfam" id="PF13684">
    <property type="entry name" value="FakA-like_C"/>
    <property type="match status" value="1"/>
</dbReference>
<dbReference type="STRING" id="185761.SAMN05660282_01058"/>
<dbReference type="OrthoDB" id="9760324at2"/>
<dbReference type="SMART" id="SM01120">
    <property type="entry name" value="Dak2"/>
    <property type="match status" value="1"/>
</dbReference>
<dbReference type="GO" id="GO:0004371">
    <property type="term" value="F:glycerone kinase activity"/>
    <property type="evidence" value="ECO:0007669"/>
    <property type="project" value="InterPro"/>
</dbReference>
<dbReference type="Pfam" id="PF21645">
    <property type="entry name" value="FakA-like_M"/>
    <property type="match status" value="1"/>
</dbReference>
<dbReference type="Proteomes" id="UP000199065">
    <property type="component" value="Unassembled WGS sequence"/>
</dbReference>
<dbReference type="InterPro" id="IPR033470">
    <property type="entry name" value="FakA-like_C"/>
</dbReference>
<dbReference type="PROSITE" id="PS51480">
    <property type="entry name" value="DHAL"/>
    <property type="match status" value="1"/>
</dbReference>
<dbReference type="EMBL" id="FOPJ01000005">
    <property type="protein sequence ID" value="SFG49976.1"/>
    <property type="molecule type" value="Genomic_DNA"/>
</dbReference>
<accession>A0A1I2SID1</accession>
<dbReference type="AlphaFoldDB" id="A0A1I2SID1"/>